<sequence length="236" mass="26631">MVVLKKERPLEACPSHSYSLSKEKGESFHLVPDYGDSKHEEKRCLRYGGFKRKSMKEGDVGSDTKSSDLPMFTRCVLSSPFIQVKRGRLCPFVCAMESCYKKATLGVMRPVLLLTIASNWRRSQPGLVSGVSIQESAQTKTEHSWLCEEEGYSIKEASSVRYHCLCLTKDETGRFLTFLRWLRSHDPEFFVSNHIGSKAQRLNGRSLGLGDLHSFSLARVSSRRCPEEFNQASGVP</sequence>
<comment type="caution">
    <text evidence="1">The sequence shown here is derived from an EMBL/GenBank/DDBJ whole genome shotgun (WGS) entry which is preliminary data.</text>
</comment>
<protein>
    <submittedName>
        <fullName evidence="1">Uncharacterized protein</fullName>
    </submittedName>
</protein>
<evidence type="ECO:0000313" key="1">
    <source>
        <dbReference type="EMBL" id="KAF2552968.1"/>
    </source>
</evidence>
<name>A0A8S9HAG1_BRACR</name>
<evidence type="ECO:0000313" key="2">
    <source>
        <dbReference type="Proteomes" id="UP000712281"/>
    </source>
</evidence>
<dbReference type="Proteomes" id="UP000712281">
    <property type="component" value="Unassembled WGS sequence"/>
</dbReference>
<gene>
    <name evidence="1" type="ORF">F2Q68_00034435</name>
</gene>
<proteinExistence type="predicted"/>
<organism evidence="1 2">
    <name type="scientific">Brassica cretica</name>
    <name type="common">Mustard</name>
    <dbReference type="NCBI Taxonomy" id="69181"/>
    <lineage>
        <taxon>Eukaryota</taxon>
        <taxon>Viridiplantae</taxon>
        <taxon>Streptophyta</taxon>
        <taxon>Embryophyta</taxon>
        <taxon>Tracheophyta</taxon>
        <taxon>Spermatophyta</taxon>
        <taxon>Magnoliopsida</taxon>
        <taxon>eudicotyledons</taxon>
        <taxon>Gunneridae</taxon>
        <taxon>Pentapetalae</taxon>
        <taxon>rosids</taxon>
        <taxon>malvids</taxon>
        <taxon>Brassicales</taxon>
        <taxon>Brassicaceae</taxon>
        <taxon>Brassiceae</taxon>
        <taxon>Brassica</taxon>
    </lineage>
</organism>
<dbReference type="AlphaFoldDB" id="A0A8S9HAG1"/>
<reference evidence="1" key="1">
    <citation type="submission" date="2019-12" db="EMBL/GenBank/DDBJ databases">
        <title>Genome sequencing and annotation of Brassica cretica.</title>
        <authorList>
            <person name="Studholme D.J."/>
            <person name="Sarris P.F."/>
        </authorList>
    </citation>
    <scope>NUCLEOTIDE SEQUENCE</scope>
    <source>
        <strain evidence="1">PFS-001/15</strain>
        <tissue evidence="1">Leaf</tissue>
    </source>
</reference>
<dbReference type="EMBL" id="QGKW02001988">
    <property type="protein sequence ID" value="KAF2552968.1"/>
    <property type="molecule type" value="Genomic_DNA"/>
</dbReference>
<accession>A0A8S9HAG1</accession>